<protein>
    <submittedName>
        <fullName evidence="2">Kinase</fullName>
    </submittedName>
</protein>
<gene>
    <name evidence="3" type="ORF">CFL01nite_19840</name>
    <name evidence="2" type="ORF">CFLV_05650</name>
</gene>
<dbReference type="EMBL" id="CP009246">
    <property type="protein sequence ID" value="APT86720.1"/>
    <property type="molecule type" value="Genomic_DNA"/>
</dbReference>
<dbReference type="STRING" id="28028.CFLV_05650"/>
<sequence>MSFPPALDARGLHNWANRTVGELSLRRAEINALNVFPVPDADTGSNMAHTMEAAVAEADKGGDVAEALAVGSVRGARGNSGMVLSQVLRGVADATVDSVVDGPVLAQALTLAVSLVDRAIAQPVEGTVITVLRAAADAATRATEIPGARLYDIAAAALEAARDALEKTPSQLPVLREAGVVDAGGTGLVIFLECLIAELEGAQVREGETELEKSPELEVVFFFEEGDLKELERQIASLGNSLVIARATEDSASVHIHTRRAGFLIETAFGLGKVSGLHLEVLPEVPEVAATVAPRRKIFVAAAPGPIAELFKSIGAILLEPGETLEASAVQDIFLPNGSDARCPGATVVPTDSLVAGLAAISVYEPDNPDTAAVVESMTDAAHSMRVGHPAEENEDEVISTCRRLLEGGGEQITILTSLPLDSSSLTQTLGVHVMVVSVPGAATEIGVE</sequence>
<name>A0A1L7CLJ2_CORFL</name>
<dbReference type="EMBL" id="BJNB01000036">
    <property type="protein sequence ID" value="GEB98489.1"/>
    <property type="molecule type" value="Genomic_DNA"/>
</dbReference>
<dbReference type="SUPFAM" id="SSF101473">
    <property type="entry name" value="DhaL-like"/>
    <property type="match status" value="1"/>
</dbReference>
<evidence type="ECO:0000313" key="3">
    <source>
        <dbReference type="EMBL" id="GEB98489.1"/>
    </source>
</evidence>
<dbReference type="GeneID" id="82880200"/>
<dbReference type="GO" id="GO:0004371">
    <property type="term" value="F:glycerone kinase activity"/>
    <property type="evidence" value="ECO:0007669"/>
    <property type="project" value="InterPro"/>
</dbReference>
<organism evidence="2 4">
    <name type="scientific">Corynebacterium flavescens</name>
    <dbReference type="NCBI Taxonomy" id="28028"/>
    <lineage>
        <taxon>Bacteria</taxon>
        <taxon>Bacillati</taxon>
        <taxon>Actinomycetota</taxon>
        <taxon>Actinomycetes</taxon>
        <taxon>Mycobacteriales</taxon>
        <taxon>Corynebacteriaceae</taxon>
        <taxon>Corynebacterium</taxon>
    </lineage>
</organism>
<keyword evidence="2" id="KW-0418">Kinase</keyword>
<reference evidence="3 5" key="2">
    <citation type="submission" date="2019-06" db="EMBL/GenBank/DDBJ databases">
        <title>Whole genome shotgun sequence of Corynebacterium flavescens NBRC 14136.</title>
        <authorList>
            <person name="Hosoyama A."/>
            <person name="Uohara A."/>
            <person name="Ohji S."/>
            <person name="Ichikawa N."/>
        </authorList>
    </citation>
    <scope>NUCLEOTIDE SEQUENCE [LARGE SCALE GENOMIC DNA]</scope>
    <source>
        <strain evidence="3 5">NBRC 14136</strain>
    </source>
</reference>
<proteinExistence type="predicted"/>
<feature type="domain" description="DhaL" evidence="1">
    <location>
        <begin position="10"/>
        <end position="197"/>
    </location>
</feature>
<dbReference type="Pfam" id="PF02734">
    <property type="entry name" value="Dak2"/>
    <property type="match status" value="1"/>
</dbReference>
<evidence type="ECO:0000259" key="1">
    <source>
        <dbReference type="PROSITE" id="PS51480"/>
    </source>
</evidence>
<dbReference type="KEGG" id="cfc:CFLV_05650"/>
<dbReference type="AlphaFoldDB" id="A0A1L7CLJ2"/>
<dbReference type="PROSITE" id="PS51480">
    <property type="entry name" value="DHAL"/>
    <property type="match status" value="1"/>
</dbReference>
<dbReference type="PANTHER" id="PTHR33434">
    <property type="entry name" value="DEGV DOMAIN-CONTAINING PROTEIN DR_1986-RELATED"/>
    <property type="match status" value="1"/>
</dbReference>
<dbReference type="Proteomes" id="UP000315353">
    <property type="component" value="Unassembled WGS sequence"/>
</dbReference>
<dbReference type="Proteomes" id="UP000185479">
    <property type="component" value="Chromosome"/>
</dbReference>
<dbReference type="InterPro" id="IPR050270">
    <property type="entry name" value="DegV_domain_contain"/>
</dbReference>
<evidence type="ECO:0000313" key="2">
    <source>
        <dbReference type="EMBL" id="APT86720.1"/>
    </source>
</evidence>
<dbReference type="Gene3D" id="1.25.40.340">
    <property type="match status" value="1"/>
</dbReference>
<keyword evidence="2" id="KW-0808">Transferase</keyword>
<dbReference type="InterPro" id="IPR036117">
    <property type="entry name" value="DhaL_dom_sf"/>
</dbReference>
<dbReference type="InterPro" id="IPR048394">
    <property type="entry name" value="FakA-like_M"/>
</dbReference>
<dbReference type="Pfam" id="PF21645">
    <property type="entry name" value="FakA-like_M"/>
    <property type="match status" value="1"/>
</dbReference>
<dbReference type="InterPro" id="IPR033470">
    <property type="entry name" value="FakA-like_C"/>
</dbReference>
<evidence type="ECO:0000313" key="4">
    <source>
        <dbReference type="Proteomes" id="UP000185479"/>
    </source>
</evidence>
<dbReference type="InterPro" id="IPR004007">
    <property type="entry name" value="DhaL_dom"/>
</dbReference>
<dbReference type="RefSeq" id="WP_075729715.1">
    <property type="nucleotide sequence ID" value="NZ_BJNB01000036.1"/>
</dbReference>
<dbReference type="OrthoDB" id="9760324at2"/>
<dbReference type="SMART" id="SM01121">
    <property type="entry name" value="Dak1_2"/>
    <property type="match status" value="1"/>
</dbReference>
<dbReference type="SMART" id="SM01120">
    <property type="entry name" value="Dak2"/>
    <property type="match status" value="1"/>
</dbReference>
<reference evidence="2 4" key="1">
    <citation type="submission" date="2014-08" db="EMBL/GenBank/DDBJ databases">
        <title>Complete genome sequence of Corynebacterium flavescens OJ8(T)(=DSM 20296(T)), isolated from cheese.</title>
        <authorList>
            <person name="Ruckert C."/>
            <person name="Albersmeier A."/>
            <person name="Winkler A."/>
            <person name="Kalinowski J."/>
        </authorList>
    </citation>
    <scope>NUCLEOTIDE SEQUENCE [LARGE SCALE GENOMIC DNA]</scope>
    <source>
        <strain evidence="2 4">OJ8</strain>
    </source>
</reference>
<accession>A0A1L7CLJ2</accession>
<dbReference type="PANTHER" id="PTHR33434:SF4">
    <property type="entry name" value="PHOSPHATASE PROTEIN"/>
    <property type="match status" value="1"/>
</dbReference>
<keyword evidence="4" id="KW-1185">Reference proteome</keyword>
<evidence type="ECO:0000313" key="5">
    <source>
        <dbReference type="Proteomes" id="UP000315353"/>
    </source>
</evidence>
<dbReference type="GO" id="GO:0006071">
    <property type="term" value="P:glycerol metabolic process"/>
    <property type="evidence" value="ECO:0007669"/>
    <property type="project" value="InterPro"/>
</dbReference>